<dbReference type="PROSITE" id="PS50850">
    <property type="entry name" value="MFS"/>
    <property type="match status" value="1"/>
</dbReference>
<proteinExistence type="inferred from homology"/>
<dbReference type="GO" id="GO:0016020">
    <property type="term" value="C:membrane"/>
    <property type="evidence" value="ECO:0007669"/>
    <property type="project" value="UniProtKB-SubCell"/>
</dbReference>
<keyword evidence="9" id="KW-1185">Reference proteome</keyword>
<dbReference type="GO" id="GO:0022857">
    <property type="term" value="F:transmembrane transporter activity"/>
    <property type="evidence" value="ECO:0007669"/>
    <property type="project" value="InterPro"/>
</dbReference>
<dbReference type="AlphaFoldDB" id="A0A8X6TST9"/>
<feature type="transmembrane region" description="Helical" evidence="6">
    <location>
        <begin position="540"/>
        <end position="560"/>
    </location>
</feature>
<accession>A0A8X6TST9</accession>
<feature type="transmembrane region" description="Helical" evidence="6">
    <location>
        <begin position="370"/>
        <end position="389"/>
    </location>
</feature>
<comment type="caution">
    <text evidence="8">The sequence shown here is derived from an EMBL/GenBank/DDBJ whole genome shotgun (WGS) entry which is preliminary data.</text>
</comment>
<reference evidence="8" key="1">
    <citation type="submission" date="2020-08" db="EMBL/GenBank/DDBJ databases">
        <title>Multicomponent nature underlies the extraordinary mechanical properties of spider dragline silk.</title>
        <authorList>
            <person name="Kono N."/>
            <person name="Nakamura H."/>
            <person name="Mori M."/>
            <person name="Yoshida Y."/>
            <person name="Ohtoshi R."/>
            <person name="Malay A.D."/>
            <person name="Moran D.A.P."/>
            <person name="Tomita M."/>
            <person name="Numata K."/>
            <person name="Arakawa K."/>
        </authorList>
    </citation>
    <scope>NUCLEOTIDE SEQUENCE</scope>
</reference>
<evidence type="ECO:0000256" key="3">
    <source>
        <dbReference type="ARBA" id="ARBA00022692"/>
    </source>
</evidence>
<dbReference type="PANTHER" id="PTHR16172">
    <property type="entry name" value="MAJOR FACILITATOR SUPERFAMILY DOMAIN-CONTAINING PROTEIN 6-LIKE"/>
    <property type="match status" value="1"/>
</dbReference>
<evidence type="ECO:0000256" key="2">
    <source>
        <dbReference type="ARBA" id="ARBA00005241"/>
    </source>
</evidence>
<feature type="transmembrane region" description="Helical" evidence="6">
    <location>
        <begin position="298"/>
        <end position="320"/>
    </location>
</feature>
<feature type="transmembrane region" description="Helical" evidence="6">
    <location>
        <begin position="475"/>
        <end position="498"/>
    </location>
</feature>
<feature type="transmembrane region" description="Helical" evidence="6">
    <location>
        <begin position="120"/>
        <end position="143"/>
    </location>
</feature>
<feature type="transmembrane region" description="Helical" evidence="6">
    <location>
        <begin position="572"/>
        <end position="592"/>
    </location>
</feature>
<evidence type="ECO:0000259" key="7">
    <source>
        <dbReference type="PROSITE" id="PS50850"/>
    </source>
</evidence>
<feature type="domain" description="Major facilitator superfamily (MFS) profile" evidence="7">
    <location>
        <begin position="414"/>
        <end position="605"/>
    </location>
</feature>
<keyword evidence="3 6" id="KW-0812">Transmembrane</keyword>
<comment type="similarity">
    <text evidence="2">Belongs to the major facilitator superfamily. MFSD6 family.</text>
</comment>
<dbReference type="CDD" id="cd17335">
    <property type="entry name" value="MFS_MFSD6"/>
    <property type="match status" value="1"/>
</dbReference>
<feature type="transmembrane region" description="Helical" evidence="6">
    <location>
        <begin position="97"/>
        <end position="114"/>
    </location>
</feature>
<dbReference type="InterPro" id="IPR024989">
    <property type="entry name" value="MFS_assoc_dom"/>
</dbReference>
<protein>
    <submittedName>
        <fullName evidence="8">Major facilitator superfamily domain-containing protein 6-B</fullName>
    </submittedName>
</protein>
<dbReference type="InterPro" id="IPR036259">
    <property type="entry name" value="MFS_trans_sf"/>
</dbReference>
<name>A0A8X6TST9_NEPPI</name>
<evidence type="ECO:0000256" key="1">
    <source>
        <dbReference type="ARBA" id="ARBA00004141"/>
    </source>
</evidence>
<evidence type="ECO:0000313" key="9">
    <source>
        <dbReference type="Proteomes" id="UP000887013"/>
    </source>
</evidence>
<comment type="subcellular location">
    <subcellularLocation>
        <location evidence="1">Membrane</location>
        <topology evidence="1">Multi-pass membrane protein</topology>
    </subcellularLocation>
</comment>
<keyword evidence="4 6" id="KW-1133">Transmembrane helix</keyword>
<dbReference type="InterPro" id="IPR020846">
    <property type="entry name" value="MFS_dom"/>
</dbReference>
<feature type="transmembrane region" description="Helical" evidence="6">
    <location>
        <begin position="409"/>
        <end position="433"/>
    </location>
</feature>
<gene>
    <name evidence="8" type="primary">mfsd6b</name>
    <name evidence="8" type="ORF">NPIL_596481</name>
</gene>
<evidence type="ECO:0000256" key="5">
    <source>
        <dbReference type="ARBA" id="ARBA00023136"/>
    </source>
</evidence>
<dbReference type="SUPFAM" id="SSF103473">
    <property type="entry name" value="MFS general substrate transporter"/>
    <property type="match status" value="1"/>
</dbReference>
<evidence type="ECO:0000256" key="6">
    <source>
        <dbReference type="SAM" id="Phobius"/>
    </source>
</evidence>
<dbReference type="Pfam" id="PF12832">
    <property type="entry name" value="MFS_1_like"/>
    <property type="match status" value="1"/>
</dbReference>
<feature type="transmembrane region" description="Helical" evidence="6">
    <location>
        <begin position="445"/>
        <end position="468"/>
    </location>
</feature>
<dbReference type="PANTHER" id="PTHR16172:SF30">
    <property type="entry name" value="SUGAR BABY, ISOFORM C"/>
    <property type="match status" value="1"/>
</dbReference>
<organism evidence="8 9">
    <name type="scientific">Nephila pilipes</name>
    <name type="common">Giant wood spider</name>
    <name type="synonym">Nephila maculata</name>
    <dbReference type="NCBI Taxonomy" id="299642"/>
    <lineage>
        <taxon>Eukaryota</taxon>
        <taxon>Metazoa</taxon>
        <taxon>Ecdysozoa</taxon>
        <taxon>Arthropoda</taxon>
        <taxon>Chelicerata</taxon>
        <taxon>Arachnida</taxon>
        <taxon>Araneae</taxon>
        <taxon>Araneomorphae</taxon>
        <taxon>Entelegynae</taxon>
        <taxon>Araneoidea</taxon>
        <taxon>Nephilidae</taxon>
        <taxon>Nephila</taxon>
    </lineage>
</organism>
<evidence type="ECO:0000313" key="8">
    <source>
        <dbReference type="EMBL" id="GFT40479.1"/>
    </source>
</evidence>
<feature type="transmembrane region" description="Helical" evidence="6">
    <location>
        <begin position="155"/>
        <end position="177"/>
    </location>
</feature>
<dbReference type="EMBL" id="BMAW01014786">
    <property type="protein sequence ID" value="GFT40479.1"/>
    <property type="molecule type" value="Genomic_DNA"/>
</dbReference>
<dbReference type="Proteomes" id="UP000887013">
    <property type="component" value="Unassembled WGS sequence"/>
</dbReference>
<dbReference type="OrthoDB" id="7531894at2759"/>
<feature type="transmembrane region" description="Helical" evidence="6">
    <location>
        <begin position="341"/>
        <end position="358"/>
    </location>
</feature>
<dbReference type="Gene3D" id="1.20.1250.20">
    <property type="entry name" value="MFS general substrate transporter like domains"/>
    <property type="match status" value="2"/>
</dbReference>
<evidence type="ECO:0000256" key="4">
    <source>
        <dbReference type="ARBA" id="ARBA00022989"/>
    </source>
</evidence>
<feature type="transmembrane region" description="Helical" evidence="6">
    <location>
        <begin position="39"/>
        <end position="57"/>
    </location>
</feature>
<keyword evidence="5 6" id="KW-0472">Membrane</keyword>
<sequence>MVVAKPRIVTSFSSFFDPRIWQLSIGKGKGEGEGVLEEYTFMNGFIAVFLFIINSSARRTEKKTLRINSKGLLESMKMTEEKKCPVNLRLLPIKSHYFFFFGAMGGVIPFMPVLAKGLGINATAVGLIYTVLPFCVFFSKPLFGYITDYFQNIKLIVFLLVCVTSVGYVSVIFLPSIDNAKWTQVQTQCQPQSDFWSIFTDKYEQKCLRDSLKQSEVGELSFKPCDRNFSVNLYGKVSLEQPGSMSNDEFSNDTMWLKFKPDTNFSCGCIADNSSIFKCESINSCLLNGVTSSVYRTYQFWVFTLLAVIAGTGSATVFCLSDAACYEVLGEHTNLYGKQRMWATISWGAVTLLAGFFNDIATGESSVTNYAPGFYLMLALVAIDLILLLKIQLTKANLSLNIWSDVGKIFSSCETVCFATAVYIIGALTGLIWNYQFWFLQDLGATQTLLGLCVAVQCLVAEVPFFFFAGWFIKVFGYFNCLTGSFCAFAIRLGLYYILENPWMVLPIEVLHGLTFAVFYASMTGYASENAPPGTEATMMGILGGLFEGLGVASGSLLGGFGFDKLGGRKTFLVAAVVSVICAPSLALVTAIRRKLLPKGSNLDQ</sequence>
<dbReference type="InterPro" id="IPR051717">
    <property type="entry name" value="MFS_MFSD6"/>
</dbReference>